<evidence type="ECO:0000313" key="3">
    <source>
        <dbReference type="EMBL" id="AQQ67317.1"/>
    </source>
</evidence>
<dbReference type="AlphaFoldDB" id="A0A1Q2M4W8"/>
<accession>A0A1Q2M4W8</accession>
<evidence type="ECO:0000259" key="2">
    <source>
        <dbReference type="PROSITE" id="PS50125"/>
    </source>
</evidence>
<dbReference type="EMBL" id="CP019650">
    <property type="protein sequence ID" value="AQQ67317.1"/>
    <property type="molecule type" value="Genomic_DNA"/>
</dbReference>
<dbReference type="PANTHER" id="PTHR43081">
    <property type="entry name" value="ADENYLATE CYCLASE, TERMINAL-DIFFERENTIATION SPECIFIC-RELATED"/>
    <property type="match status" value="1"/>
</dbReference>
<dbReference type="Pfam" id="PF05230">
    <property type="entry name" value="MASE2"/>
    <property type="match status" value="1"/>
</dbReference>
<dbReference type="Proteomes" id="UP000188219">
    <property type="component" value="Chromosome"/>
</dbReference>
<sequence>MQNQSEENNGLKSDSRYPLYFRALICFAAAGTLLNSINWSSLLSQSALLPLGMAVLLLLYIPAAYRISQRSTPEKREEFRRWLSFTDALLIGMAMALANFNLLPSLLFLTMVQFHALTQGGGRSWFEHNTALLLGVGVGYLVHRPALVVNADLNISAASLIGVFTYFCCYAFYMHKQISQLRSSNEKLSKEQRIANIASYKLSRYLPKRLWRAVTTGKDKEIVTERKLLTVFFSDIKDFSQLTEEMEAETLTRLLNNYLTEMSRIVAHYGGTIDKFIGDAVMVVFGDDQSKGPKSDALRCVAMALAMRKRVSEMMQEWYNQGISHPLQIRMGINTGYCTVGVFGTADHQTYTVMGTHVNLAARLESAADPGEILVSHETWAMIKQTVMCRDKGHVTVKGFSTPVKVYSVTDLRKNLGGQQSYLEEHAPGFAMHLDLDKVRNYDKEKVLRALKDAQARLKSKVII</sequence>
<proteinExistence type="predicted"/>
<dbReference type="STRING" id="260552.Mag101_06470"/>
<feature type="transmembrane region" description="Helical" evidence="1">
    <location>
        <begin position="47"/>
        <end position="67"/>
    </location>
</feature>
<feature type="transmembrane region" description="Helical" evidence="1">
    <location>
        <begin position="20"/>
        <end position="41"/>
    </location>
</feature>
<dbReference type="Pfam" id="PF00211">
    <property type="entry name" value="Guanylate_cyc"/>
    <property type="match status" value="1"/>
</dbReference>
<reference evidence="3" key="1">
    <citation type="submission" date="2017-02" db="EMBL/GenBank/DDBJ databases">
        <title>Genome of Microbulbifer agarilyticus GP101.</title>
        <authorList>
            <person name="Jung J."/>
            <person name="Bae S.S."/>
            <person name="Baek K."/>
        </authorList>
    </citation>
    <scope>NUCLEOTIDE SEQUENCE [LARGE SCALE GENOMIC DNA]</scope>
    <source>
        <strain evidence="3">GP101</strain>
    </source>
</reference>
<dbReference type="GO" id="GO:0035556">
    <property type="term" value="P:intracellular signal transduction"/>
    <property type="evidence" value="ECO:0007669"/>
    <property type="project" value="InterPro"/>
</dbReference>
<gene>
    <name evidence="3" type="ORF">Mag101_06470</name>
</gene>
<keyword evidence="4" id="KW-1185">Reference proteome</keyword>
<feature type="transmembrane region" description="Helical" evidence="1">
    <location>
        <begin position="88"/>
        <end position="109"/>
    </location>
</feature>
<evidence type="ECO:0000313" key="4">
    <source>
        <dbReference type="Proteomes" id="UP000188219"/>
    </source>
</evidence>
<dbReference type="InterPro" id="IPR050697">
    <property type="entry name" value="Adenylyl/Guanylyl_Cyclase_3/4"/>
</dbReference>
<dbReference type="CDD" id="cd07302">
    <property type="entry name" value="CHD"/>
    <property type="match status" value="1"/>
</dbReference>
<organism evidence="3 4">
    <name type="scientific">Microbulbifer agarilyticus</name>
    <dbReference type="NCBI Taxonomy" id="260552"/>
    <lineage>
        <taxon>Bacteria</taxon>
        <taxon>Pseudomonadati</taxon>
        <taxon>Pseudomonadota</taxon>
        <taxon>Gammaproteobacteria</taxon>
        <taxon>Cellvibrionales</taxon>
        <taxon>Microbulbiferaceae</taxon>
        <taxon>Microbulbifer</taxon>
    </lineage>
</organism>
<dbReference type="KEGG" id="maga:Mag101_06470"/>
<evidence type="ECO:0000256" key="1">
    <source>
        <dbReference type="SAM" id="Phobius"/>
    </source>
</evidence>
<dbReference type="GO" id="GO:0004016">
    <property type="term" value="F:adenylate cyclase activity"/>
    <property type="evidence" value="ECO:0007669"/>
    <property type="project" value="UniProtKB-ARBA"/>
</dbReference>
<keyword evidence="1" id="KW-0472">Membrane</keyword>
<dbReference type="Gene3D" id="3.30.70.1230">
    <property type="entry name" value="Nucleotide cyclase"/>
    <property type="match status" value="1"/>
</dbReference>
<keyword evidence="1" id="KW-0812">Transmembrane</keyword>
<name>A0A1Q2M4W8_9GAMM</name>
<dbReference type="RefSeq" id="WP_077402381.1">
    <property type="nucleotide sequence ID" value="NZ_CP019650.1"/>
</dbReference>
<dbReference type="InterPro" id="IPR029787">
    <property type="entry name" value="Nucleotide_cyclase"/>
</dbReference>
<feature type="domain" description="Guanylate cyclase" evidence="2">
    <location>
        <begin position="230"/>
        <end position="365"/>
    </location>
</feature>
<dbReference type="OrthoDB" id="9806704at2"/>
<keyword evidence="1" id="KW-1133">Transmembrane helix</keyword>
<dbReference type="InterPro" id="IPR007894">
    <property type="entry name" value="MASE2"/>
</dbReference>
<dbReference type="eggNOG" id="COG2114">
    <property type="taxonomic scope" value="Bacteria"/>
</dbReference>
<dbReference type="PANTHER" id="PTHR43081:SF18">
    <property type="entry name" value="BLL7624 PROTEIN"/>
    <property type="match status" value="1"/>
</dbReference>
<dbReference type="SUPFAM" id="SSF55073">
    <property type="entry name" value="Nucleotide cyclase"/>
    <property type="match status" value="1"/>
</dbReference>
<dbReference type="SMART" id="SM00044">
    <property type="entry name" value="CYCc"/>
    <property type="match status" value="1"/>
</dbReference>
<dbReference type="PROSITE" id="PS50125">
    <property type="entry name" value="GUANYLATE_CYCLASE_2"/>
    <property type="match status" value="1"/>
</dbReference>
<protein>
    <recommendedName>
        <fullName evidence="2">Guanylate cyclase domain-containing protein</fullName>
    </recommendedName>
</protein>
<feature type="transmembrane region" description="Helical" evidence="1">
    <location>
        <begin position="153"/>
        <end position="173"/>
    </location>
</feature>
<dbReference type="InterPro" id="IPR001054">
    <property type="entry name" value="A/G_cyclase"/>
</dbReference>
<dbReference type="GO" id="GO:0006171">
    <property type="term" value="P:cAMP biosynthetic process"/>
    <property type="evidence" value="ECO:0007669"/>
    <property type="project" value="TreeGrafter"/>
</dbReference>